<dbReference type="EMBL" id="JACGWN010000005">
    <property type="protein sequence ID" value="KAL0449617.1"/>
    <property type="molecule type" value="Genomic_DNA"/>
</dbReference>
<feature type="compositionally biased region" description="Basic and acidic residues" evidence="1">
    <location>
        <begin position="30"/>
        <end position="42"/>
    </location>
</feature>
<comment type="caution">
    <text evidence="3">The sequence shown here is derived from an EMBL/GenBank/DDBJ whole genome shotgun (WGS) entry which is preliminary data.</text>
</comment>
<reference evidence="3" key="2">
    <citation type="journal article" date="2024" name="Plant">
        <title>Genomic evolution and insights into agronomic trait innovations of Sesamum species.</title>
        <authorList>
            <person name="Miao H."/>
            <person name="Wang L."/>
            <person name="Qu L."/>
            <person name="Liu H."/>
            <person name="Sun Y."/>
            <person name="Le M."/>
            <person name="Wang Q."/>
            <person name="Wei S."/>
            <person name="Zheng Y."/>
            <person name="Lin W."/>
            <person name="Duan Y."/>
            <person name="Cao H."/>
            <person name="Xiong S."/>
            <person name="Wang X."/>
            <person name="Wei L."/>
            <person name="Li C."/>
            <person name="Ma Q."/>
            <person name="Ju M."/>
            <person name="Zhao R."/>
            <person name="Li G."/>
            <person name="Mu C."/>
            <person name="Tian Q."/>
            <person name="Mei H."/>
            <person name="Zhang T."/>
            <person name="Gao T."/>
            <person name="Zhang H."/>
        </authorList>
    </citation>
    <scope>NUCLEOTIDE SEQUENCE</scope>
    <source>
        <strain evidence="3">KEN1</strain>
    </source>
</reference>
<proteinExistence type="predicted"/>
<feature type="domain" description="Reverse transcriptase" evidence="2">
    <location>
        <begin position="182"/>
        <end position="233"/>
    </location>
</feature>
<organism evidence="3">
    <name type="scientific">Sesamum latifolium</name>
    <dbReference type="NCBI Taxonomy" id="2727402"/>
    <lineage>
        <taxon>Eukaryota</taxon>
        <taxon>Viridiplantae</taxon>
        <taxon>Streptophyta</taxon>
        <taxon>Embryophyta</taxon>
        <taxon>Tracheophyta</taxon>
        <taxon>Spermatophyta</taxon>
        <taxon>Magnoliopsida</taxon>
        <taxon>eudicotyledons</taxon>
        <taxon>Gunneridae</taxon>
        <taxon>Pentapetalae</taxon>
        <taxon>asterids</taxon>
        <taxon>lamiids</taxon>
        <taxon>Lamiales</taxon>
        <taxon>Pedaliaceae</taxon>
        <taxon>Sesamum</taxon>
    </lineage>
</organism>
<dbReference type="InterPro" id="IPR053134">
    <property type="entry name" value="RNA-dir_DNA_polymerase"/>
</dbReference>
<evidence type="ECO:0000259" key="2">
    <source>
        <dbReference type="Pfam" id="PF00078"/>
    </source>
</evidence>
<protein>
    <submittedName>
        <fullName evidence="3">Retrovirus-related Pol polyprotein from transposon.6</fullName>
    </submittedName>
</protein>
<dbReference type="Pfam" id="PF00078">
    <property type="entry name" value="RVT_1"/>
    <property type="match status" value="1"/>
</dbReference>
<dbReference type="PANTHER" id="PTHR24559:SF431">
    <property type="entry name" value="RNA-DIRECTED DNA POLYMERASE HOMOLOG"/>
    <property type="match status" value="1"/>
</dbReference>
<dbReference type="PANTHER" id="PTHR24559">
    <property type="entry name" value="TRANSPOSON TY3-I GAG-POL POLYPROTEIN"/>
    <property type="match status" value="1"/>
</dbReference>
<reference evidence="3" key="1">
    <citation type="submission" date="2020-06" db="EMBL/GenBank/DDBJ databases">
        <authorList>
            <person name="Li T."/>
            <person name="Hu X."/>
            <person name="Zhang T."/>
            <person name="Song X."/>
            <person name="Zhang H."/>
            <person name="Dai N."/>
            <person name="Sheng W."/>
            <person name="Hou X."/>
            <person name="Wei L."/>
        </authorList>
    </citation>
    <scope>NUCLEOTIDE SEQUENCE</scope>
    <source>
        <strain evidence="3">KEN1</strain>
        <tissue evidence="3">Leaf</tissue>
    </source>
</reference>
<dbReference type="InterPro" id="IPR043128">
    <property type="entry name" value="Rev_trsase/Diguanyl_cyclase"/>
</dbReference>
<name>A0AAW2X6E2_9LAMI</name>
<sequence length="252" mass="29122">MKFPTKNGIGEVSCDQREAQKCYNLSLRKGGQEERAKRKEREETEEMEDSKKFKSERIEPTKEHKSIELVLGEPDKTTRIGSNMSEALETVMIEFLRRSVDMFAWSPSDFRGIDPRVIVHRLNVDPMMRPVKQKKRSFGAERNRIIEEDVNKLLEAGYVSEVQYTDWLANVVVVPKASGKWLYVDDMLVKSRKVDDHLSDLKQAFEIIRAYGMKLNPTKCTFGVRGGKFLGYMVSEKRIEANPEKIKAITRL</sequence>
<evidence type="ECO:0000256" key="1">
    <source>
        <dbReference type="SAM" id="MobiDB-lite"/>
    </source>
</evidence>
<feature type="compositionally biased region" description="Basic and acidic residues" evidence="1">
    <location>
        <begin position="49"/>
        <end position="64"/>
    </location>
</feature>
<feature type="region of interest" description="Disordered" evidence="1">
    <location>
        <begin position="29"/>
        <end position="64"/>
    </location>
</feature>
<dbReference type="AlphaFoldDB" id="A0AAW2X6E2"/>
<accession>A0AAW2X6E2</accession>
<dbReference type="InterPro" id="IPR000477">
    <property type="entry name" value="RT_dom"/>
</dbReference>
<dbReference type="Gene3D" id="3.30.70.270">
    <property type="match status" value="1"/>
</dbReference>
<dbReference type="InterPro" id="IPR043502">
    <property type="entry name" value="DNA/RNA_pol_sf"/>
</dbReference>
<dbReference type="SUPFAM" id="SSF56672">
    <property type="entry name" value="DNA/RNA polymerases"/>
    <property type="match status" value="1"/>
</dbReference>
<gene>
    <name evidence="3" type="ORF">Slati_1518100</name>
</gene>
<evidence type="ECO:0000313" key="3">
    <source>
        <dbReference type="EMBL" id="KAL0449617.1"/>
    </source>
</evidence>